<feature type="domain" description="Insertion element IS402-like" evidence="2">
    <location>
        <begin position="33"/>
        <end position="105"/>
    </location>
</feature>
<reference evidence="4 6" key="1">
    <citation type="submission" date="2018-04" db="EMBL/GenBank/DDBJ databases">
        <title>Complete genome sequences of Streptomyces griseoviridis K61 and characterization of antagonistic properties of biological control agents.</title>
        <authorList>
            <person name="Mariita R.M."/>
            <person name="Sello J.K."/>
        </authorList>
    </citation>
    <scope>NUCLEOTIDE SEQUENCE [LARGE SCALE GENOMIC DNA]</scope>
    <source>
        <strain evidence="4 6">K61</strain>
    </source>
</reference>
<evidence type="ECO:0000313" key="5">
    <source>
        <dbReference type="Proteomes" id="UP000271291"/>
    </source>
</evidence>
<feature type="compositionally biased region" description="Basic and acidic residues" evidence="1">
    <location>
        <begin position="217"/>
        <end position="231"/>
    </location>
</feature>
<dbReference type="EMBL" id="CP034687">
    <property type="protein sequence ID" value="AZS89751.1"/>
    <property type="molecule type" value="Genomic_DNA"/>
</dbReference>
<name>A0A3Q9L1Q0_STRGD</name>
<dbReference type="NCBIfam" id="NF033580">
    <property type="entry name" value="transpos_IS5_3"/>
    <property type="match status" value="1"/>
</dbReference>
<dbReference type="EMBL" id="CP029078">
    <property type="protein sequence ID" value="QCN89010.1"/>
    <property type="molecule type" value="Genomic_DNA"/>
</dbReference>
<accession>A0A3Q9L1Q0</accession>
<evidence type="ECO:0000256" key="1">
    <source>
        <dbReference type="SAM" id="MobiDB-lite"/>
    </source>
</evidence>
<evidence type="ECO:0000259" key="2">
    <source>
        <dbReference type="Pfam" id="PF13340"/>
    </source>
</evidence>
<dbReference type="OrthoDB" id="4338165at2"/>
<evidence type="ECO:0000313" key="6">
    <source>
        <dbReference type="Proteomes" id="UP000501753"/>
    </source>
</evidence>
<dbReference type="PANTHER" id="PTHR46637:SF1">
    <property type="entry name" value="BLL5188 PROTEIN"/>
    <property type="match status" value="1"/>
</dbReference>
<dbReference type="KEGG" id="sgd:ELQ87_07390"/>
<dbReference type="InterPro" id="IPR025161">
    <property type="entry name" value="IS402-like_dom"/>
</dbReference>
<keyword evidence="6" id="KW-1185">Reference proteome</keyword>
<dbReference type="AlphaFoldDB" id="A0A3Q9L1Q0"/>
<evidence type="ECO:0000313" key="4">
    <source>
        <dbReference type="EMBL" id="QCN89010.1"/>
    </source>
</evidence>
<evidence type="ECO:0000313" key="3">
    <source>
        <dbReference type="EMBL" id="AZS89751.1"/>
    </source>
</evidence>
<protein>
    <submittedName>
        <fullName evidence="3">IS5 family transposase</fullName>
    </submittedName>
</protein>
<dbReference type="InterPro" id="IPR052909">
    <property type="entry name" value="Transposase_6_like"/>
</dbReference>
<reference evidence="3 5" key="2">
    <citation type="submission" date="2018-12" db="EMBL/GenBank/DDBJ databases">
        <title>Streptomyces griseoviridis F1-27 complete genome.</title>
        <authorList>
            <person name="Mariita R.M."/>
            <person name="Sello J.K."/>
        </authorList>
    </citation>
    <scope>NUCLEOTIDE SEQUENCE [LARGE SCALE GENOMIC DNA]</scope>
    <source>
        <strain evidence="3 5">F1-27</strain>
    </source>
</reference>
<gene>
    <name evidence="4" type="ORF">DDJ31_31970</name>
    <name evidence="3" type="ORF">ELQ87_07390</name>
</gene>
<dbReference type="Pfam" id="PF13340">
    <property type="entry name" value="DUF4096"/>
    <property type="match status" value="1"/>
</dbReference>
<proteinExistence type="predicted"/>
<dbReference type="Proteomes" id="UP000501753">
    <property type="component" value="Chromosome"/>
</dbReference>
<feature type="region of interest" description="Disordered" evidence="1">
    <location>
        <begin position="197"/>
        <end position="310"/>
    </location>
</feature>
<sequence>MLASSGLHRPCPTWSVGGCAGHGGGEQWGWIVPDGLWELARPSVPPARVRPQGGGVADIDDEAVFAAIVHVLVSGCAWRALPTYLGASKSTVHRRFAIWSRAGVQGRPHRQVLQLLDGQDLIGLSRAVLDPAHVRAERKGGATTGPSPVDRGRPGARMHVLPDANGLPRHVEVSAANVRDSQALKPVLSHFQPLPGRVLRASGRGPAPAGTGLQRRAHADARRRTGDRDRVGSPAAAARPTRPSGRRASRARLLGGAGGQRPRHRRDQARARLPARGPGGAARGVPPDSPRDLTESMACAGRRLQTQKGA</sequence>
<dbReference type="Proteomes" id="UP000271291">
    <property type="component" value="Chromosome"/>
</dbReference>
<dbReference type="PANTHER" id="PTHR46637">
    <property type="entry name" value="TIS1421-TRANSPOSASE PROTEIN A"/>
    <property type="match status" value="1"/>
</dbReference>
<feature type="compositionally biased region" description="Low complexity" evidence="1">
    <location>
        <begin position="232"/>
        <end position="243"/>
    </location>
</feature>
<organism evidence="3 5">
    <name type="scientific">Streptomyces griseoviridis</name>
    <dbReference type="NCBI Taxonomy" id="45398"/>
    <lineage>
        <taxon>Bacteria</taxon>
        <taxon>Bacillati</taxon>
        <taxon>Actinomycetota</taxon>
        <taxon>Actinomycetes</taxon>
        <taxon>Kitasatosporales</taxon>
        <taxon>Streptomycetaceae</taxon>
        <taxon>Streptomyces</taxon>
    </lineage>
</organism>